<dbReference type="AlphaFoldDB" id="A0A699TEY1"/>
<dbReference type="EMBL" id="BKCJ011242826">
    <property type="protein sequence ID" value="GFD09085.1"/>
    <property type="molecule type" value="Genomic_DNA"/>
</dbReference>
<evidence type="ECO:0000313" key="2">
    <source>
        <dbReference type="EMBL" id="GFD09085.1"/>
    </source>
</evidence>
<reference evidence="2" key="1">
    <citation type="journal article" date="2019" name="Sci. Rep.">
        <title>Draft genome of Tanacetum cinerariifolium, the natural source of mosquito coil.</title>
        <authorList>
            <person name="Yamashiro T."/>
            <person name="Shiraishi A."/>
            <person name="Satake H."/>
            <person name="Nakayama K."/>
        </authorList>
    </citation>
    <scope>NUCLEOTIDE SEQUENCE</scope>
</reference>
<accession>A0A699TEY1</accession>
<feature type="compositionally biased region" description="Basic and acidic residues" evidence="1">
    <location>
        <begin position="30"/>
        <end position="39"/>
    </location>
</feature>
<feature type="region of interest" description="Disordered" evidence="1">
    <location>
        <begin position="30"/>
        <end position="70"/>
    </location>
</feature>
<protein>
    <submittedName>
        <fullName evidence="2">Uncharacterized protein</fullName>
    </submittedName>
</protein>
<comment type="caution">
    <text evidence="2">The sequence shown here is derived from an EMBL/GenBank/DDBJ whole genome shotgun (WGS) entry which is preliminary data.</text>
</comment>
<gene>
    <name evidence="2" type="ORF">Tci_881054</name>
</gene>
<organism evidence="2">
    <name type="scientific">Tanacetum cinerariifolium</name>
    <name type="common">Dalmatian daisy</name>
    <name type="synonym">Chrysanthemum cinerariifolium</name>
    <dbReference type="NCBI Taxonomy" id="118510"/>
    <lineage>
        <taxon>Eukaryota</taxon>
        <taxon>Viridiplantae</taxon>
        <taxon>Streptophyta</taxon>
        <taxon>Embryophyta</taxon>
        <taxon>Tracheophyta</taxon>
        <taxon>Spermatophyta</taxon>
        <taxon>Magnoliopsida</taxon>
        <taxon>eudicotyledons</taxon>
        <taxon>Gunneridae</taxon>
        <taxon>Pentapetalae</taxon>
        <taxon>asterids</taxon>
        <taxon>campanulids</taxon>
        <taxon>Asterales</taxon>
        <taxon>Asteraceae</taxon>
        <taxon>Asteroideae</taxon>
        <taxon>Anthemideae</taxon>
        <taxon>Anthemidinae</taxon>
        <taxon>Tanacetum</taxon>
    </lineage>
</organism>
<proteinExistence type="predicted"/>
<evidence type="ECO:0000256" key="1">
    <source>
        <dbReference type="SAM" id="MobiDB-lite"/>
    </source>
</evidence>
<sequence length="120" mass="13209">MVAKFEVQELEINSLKARIKVLEDKDRGVSERYGDDAPIKGRSGVAKVPTGSGSIPTAGPPATEVPPGSDVVPTVEIARIHDEEELQIMIHGLDMSNETVAKYLQEYHQFATELPIERRI</sequence>
<feature type="non-terminal residue" evidence="2">
    <location>
        <position position="120"/>
    </location>
</feature>
<name>A0A699TEY1_TANCI</name>